<dbReference type="EMBL" id="HE600904">
    <property type="protein sequence ID" value="CAS00044.1"/>
    <property type="molecule type" value="Genomic_DNA"/>
</dbReference>
<dbReference type="InParanoid" id="B6IJG4"/>
<dbReference type="CTD" id="68916702"/>
<proteinExistence type="predicted"/>
<accession>B6IJG4</accession>
<gene>
    <name evidence="1" type="ORF">CBG25206</name>
    <name evidence="1" type="ORF">CBG_25206</name>
</gene>
<keyword evidence="2" id="KW-1185">Reference proteome</keyword>
<organism evidence="1 2">
    <name type="scientific">Caenorhabditis briggsae</name>
    <dbReference type="NCBI Taxonomy" id="6238"/>
    <lineage>
        <taxon>Eukaryota</taxon>
        <taxon>Metazoa</taxon>
        <taxon>Ecdysozoa</taxon>
        <taxon>Nematoda</taxon>
        <taxon>Chromadorea</taxon>
        <taxon>Rhabditida</taxon>
        <taxon>Rhabditina</taxon>
        <taxon>Rhabditomorpha</taxon>
        <taxon>Rhabditoidea</taxon>
        <taxon>Rhabditidae</taxon>
        <taxon>Peloderinae</taxon>
        <taxon>Caenorhabditis</taxon>
    </lineage>
</organism>
<reference evidence="1 2" key="1">
    <citation type="journal article" date="2003" name="PLoS Biol.">
        <title>The genome sequence of Caenorhabditis briggsae: a platform for comparative genomics.</title>
        <authorList>
            <person name="Stein L.D."/>
            <person name="Bao Z."/>
            <person name="Blasiar D."/>
            <person name="Blumenthal T."/>
            <person name="Brent M.R."/>
            <person name="Chen N."/>
            <person name="Chinwalla A."/>
            <person name="Clarke L."/>
            <person name="Clee C."/>
            <person name="Coghlan A."/>
            <person name="Coulson A."/>
            <person name="D'Eustachio P."/>
            <person name="Fitch D.H."/>
            <person name="Fulton L.A."/>
            <person name="Fulton R.E."/>
            <person name="Griffiths-Jones S."/>
            <person name="Harris T.W."/>
            <person name="Hillier L.W."/>
            <person name="Kamath R."/>
            <person name="Kuwabara P.E."/>
            <person name="Mardis E.R."/>
            <person name="Marra M.A."/>
            <person name="Miner T.L."/>
            <person name="Minx P."/>
            <person name="Mullikin J.C."/>
            <person name="Plumb R.W."/>
            <person name="Rogers J."/>
            <person name="Schein J.E."/>
            <person name="Sohrmann M."/>
            <person name="Spieth J."/>
            <person name="Stajich J.E."/>
            <person name="Wei C."/>
            <person name="Willey D."/>
            <person name="Wilson R.K."/>
            <person name="Durbin R."/>
            <person name="Waterston R.H."/>
        </authorList>
    </citation>
    <scope>NUCLEOTIDE SEQUENCE [LARGE SCALE GENOMIC DNA]</scope>
    <source>
        <strain evidence="1 2">AF16</strain>
    </source>
</reference>
<reference evidence="1 2" key="2">
    <citation type="journal article" date="2011" name="PLoS Genet.">
        <title>Caenorhabditis briggsae recombinant inbred line genotypes reveal inter-strain incompatibility and the evolution of recombination.</title>
        <authorList>
            <person name="Ross J.A."/>
            <person name="Koboldt D.C."/>
            <person name="Staisch J.E."/>
            <person name="Chamberlin H.M."/>
            <person name="Gupta B.P."/>
            <person name="Miller R.D."/>
            <person name="Baird S.E."/>
            <person name="Haag E.S."/>
        </authorList>
    </citation>
    <scope>NUCLEOTIDE SEQUENCE [LARGE SCALE GENOMIC DNA]</scope>
    <source>
        <strain evidence="1 2">AF16</strain>
    </source>
</reference>
<evidence type="ECO:0000313" key="1">
    <source>
        <dbReference type="EMBL" id="CAS00044.1"/>
    </source>
</evidence>
<evidence type="ECO:0000313" key="2">
    <source>
        <dbReference type="Proteomes" id="UP000008549"/>
    </source>
</evidence>
<dbReference type="KEGG" id="cbr:CBG_25206"/>
<sequence length="15" mass="1836">METLEKNNSEIMRKL</sequence>
<name>B6IJG4_CAEBR</name>
<dbReference type="GeneID" id="68916702"/>
<dbReference type="Proteomes" id="UP000008549">
    <property type="component" value="Unassembled WGS sequence"/>
</dbReference>
<dbReference type="RefSeq" id="XP_045099605.1">
    <property type="nucleotide sequence ID" value="XM_045242827.1"/>
</dbReference>
<protein>
    <submittedName>
        <fullName evidence="1">Protein CBG25206</fullName>
    </submittedName>
</protein>